<proteinExistence type="predicted"/>
<evidence type="ECO:0000313" key="4">
    <source>
        <dbReference type="EMBL" id="MFB2833434.1"/>
    </source>
</evidence>
<keyword evidence="2" id="KW-0812">Transmembrane</keyword>
<keyword evidence="2" id="KW-1133">Transmembrane helix</keyword>
<dbReference type="CDD" id="cd00882">
    <property type="entry name" value="Ras_like_GTPase"/>
    <property type="match status" value="1"/>
</dbReference>
<feature type="region of interest" description="Disordered" evidence="1">
    <location>
        <begin position="1"/>
        <end position="25"/>
    </location>
</feature>
<gene>
    <name evidence="4" type="ORF">ACE1CA_02775</name>
</gene>
<dbReference type="InterPro" id="IPR006073">
    <property type="entry name" value="GTP-bd"/>
</dbReference>
<dbReference type="InterPro" id="IPR027417">
    <property type="entry name" value="P-loop_NTPase"/>
</dbReference>
<dbReference type="SUPFAM" id="SSF52540">
    <property type="entry name" value="P-loop containing nucleoside triphosphate hydrolases"/>
    <property type="match status" value="1"/>
</dbReference>
<evidence type="ECO:0000313" key="5">
    <source>
        <dbReference type="Proteomes" id="UP001576780"/>
    </source>
</evidence>
<keyword evidence="2" id="KW-0472">Membrane</keyword>
<name>A0ABV4WED9_9CYAN</name>
<feature type="transmembrane region" description="Helical" evidence="2">
    <location>
        <begin position="351"/>
        <end position="374"/>
    </location>
</feature>
<dbReference type="Pfam" id="PF01926">
    <property type="entry name" value="MMR_HSR1"/>
    <property type="match status" value="1"/>
</dbReference>
<keyword evidence="5" id="KW-1185">Reference proteome</keyword>
<dbReference type="Gene3D" id="3.40.50.300">
    <property type="entry name" value="P-loop containing nucleotide triphosphate hydrolases"/>
    <property type="match status" value="1"/>
</dbReference>
<accession>A0ABV4WED9</accession>
<comment type="caution">
    <text evidence="4">The sequence shown here is derived from an EMBL/GenBank/DDBJ whole genome shotgun (WGS) entry which is preliminary data.</text>
</comment>
<evidence type="ECO:0000256" key="2">
    <source>
        <dbReference type="SAM" id="Phobius"/>
    </source>
</evidence>
<protein>
    <submittedName>
        <fullName evidence="4">YcjF family protein</fullName>
    </submittedName>
</protein>
<feature type="domain" description="G" evidence="3">
    <location>
        <begin position="92"/>
        <end position="209"/>
    </location>
</feature>
<feature type="transmembrane region" description="Helical" evidence="2">
    <location>
        <begin position="313"/>
        <end position="331"/>
    </location>
</feature>
<dbReference type="RefSeq" id="WP_413275894.1">
    <property type="nucleotide sequence ID" value="NZ_JBHFNT010000033.1"/>
</dbReference>
<evidence type="ECO:0000259" key="3">
    <source>
        <dbReference type="Pfam" id="PF01926"/>
    </source>
</evidence>
<evidence type="ECO:0000256" key="1">
    <source>
        <dbReference type="SAM" id="MobiDB-lite"/>
    </source>
</evidence>
<dbReference type="EMBL" id="JBHFNT010000033">
    <property type="protein sequence ID" value="MFB2833434.1"/>
    <property type="molecule type" value="Genomic_DNA"/>
</dbReference>
<sequence>MTEPNNTNLPSDDSQQLNQQTADITKKSVDESWQSRIAEVWNNTSNSLNEFKKLLPVEPVAQKIVELFSVSEAQVAEILATVQAELPTTEALLIGKPQAGKSSIVRGLTGVSAEIVGQGFRPHTQNTQRYVYPSEDLPLLVFTDTVGLGDVNQNTQGIIDELIGDLQKTNRAKILILTVKTNDFATDTLRQIAEQLRQKYPDIPCLLAVTCLHEVYPSGTDNHPSYPPDFEEVNRTFTALQTAFSGLYDRAIQIDFTLEEDGYTPVFYGLEALRDALADLLPEAEAHAIYQLLDREETGRKLGNLYRDVGRRYIMAFSIMAATLAAVPLPFATMPVLTALQVSMVSLLGNLYGQTITPSQAGGIVSAIAGGFLAQAIGRELIKFIPIFGSVIAASWAAAYTWSLGEAACVYFGDLMGGKKPDPKKIQNVMKESFKAAKERFKGINS</sequence>
<reference evidence="4 5" key="1">
    <citation type="submission" date="2024-09" db="EMBL/GenBank/DDBJ databases">
        <title>Floridaenema gen nov. (Aerosakkonemataceae, Aerosakkonematales ord. nov., Cyanobacteria) from benthic tropical and subtropical fresh waters, with the description of four new species.</title>
        <authorList>
            <person name="Moretto J.A."/>
            <person name="Berthold D.E."/>
            <person name="Lefler F.W."/>
            <person name="Huang I.-S."/>
            <person name="Laughinghouse H. IV."/>
        </authorList>
    </citation>
    <scope>NUCLEOTIDE SEQUENCE [LARGE SCALE GENOMIC DNA]</scope>
    <source>
        <strain evidence="4 5">BLCC-F167</strain>
    </source>
</reference>
<organism evidence="4 5">
    <name type="scientific">Floridaenema evergladense BLCC-F167</name>
    <dbReference type="NCBI Taxonomy" id="3153639"/>
    <lineage>
        <taxon>Bacteria</taxon>
        <taxon>Bacillati</taxon>
        <taxon>Cyanobacteriota</taxon>
        <taxon>Cyanophyceae</taxon>
        <taxon>Oscillatoriophycideae</taxon>
        <taxon>Aerosakkonematales</taxon>
        <taxon>Aerosakkonemataceae</taxon>
        <taxon>Floridanema</taxon>
        <taxon>Floridanema evergladense</taxon>
    </lineage>
</organism>
<feature type="transmembrane region" description="Helical" evidence="2">
    <location>
        <begin position="381"/>
        <end position="402"/>
    </location>
</feature>
<feature type="compositionally biased region" description="Polar residues" evidence="1">
    <location>
        <begin position="1"/>
        <end position="23"/>
    </location>
</feature>
<dbReference type="Proteomes" id="UP001576780">
    <property type="component" value="Unassembled WGS sequence"/>
</dbReference>